<dbReference type="PIRSF" id="PIRSF005091">
    <property type="entry name" value="Mmb_sulf_HI1246"/>
    <property type="match status" value="1"/>
</dbReference>
<name>A0A437MTU1_9SPHI</name>
<feature type="binding site" evidence="8">
    <location>
        <position position="316"/>
    </location>
    <ligand>
        <name>Mn(2+)</name>
        <dbReference type="ChEBI" id="CHEBI:29035"/>
    </ligand>
</feature>
<dbReference type="EMBL" id="SACK01000003">
    <property type="protein sequence ID" value="RVU01051.1"/>
    <property type="molecule type" value="Genomic_DNA"/>
</dbReference>
<evidence type="ECO:0000256" key="4">
    <source>
        <dbReference type="ARBA" id="ARBA00022989"/>
    </source>
</evidence>
<dbReference type="OrthoDB" id="9777768at2"/>
<feature type="transmembrane region" description="Helical" evidence="9">
    <location>
        <begin position="86"/>
        <end position="106"/>
    </location>
</feature>
<evidence type="ECO:0000256" key="2">
    <source>
        <dbReference type="ARBA" id="ARBA00022475"/>
    </source>
</evidence>
<dbReference type="InterPro" id="IPR000917">
    <property type="entry name" value="Sulfatase_N"/>
</dbReference>
<evidence type="ECO:0000256" key="9">
    <source>
        <dbReference type="SAM" id="Phobius"/>
    </source>
</evidence>
<organism evidence="11 12">
    <name type="scientific">Mucilaginibacter limnophilus</name>
    <dbReference type="NCBI Taxonomy" id="1932778"/>
    <lineage>
        <taxon>Bacteria</taxon>
        <taxon>Pseudomonadati</taxon>
        <taxon>Bacteroidota</taxon>
        <taxon>Sphingobacteriia</taxon>
        <taxon>Sphingobacteriales</taxon>
        <taxon>Sphingobacteriaceae</taxon>
        <taxon>Mucilaginibacter</taxon>
    </lineage>
</organism>
<dbReference type="Gene3D" id="3.30.1120.80">
    <property type="match status" value="1"/>
</dbReference>
<dbReference type="InterPro" id="IPR050448">
    <property type="entry name" value="OpgB/LTA_synthase_biosynth"/>
</dbReference>
<feature type="transmembrane region" description="Helical" evidence="9">
    <location>
        <begin position="56"/>
        <end position="74"/>
    </location>
</feature>
<feature type="binding site" evidence="8">
    <location>
        <position position="486"/>
    </location>
    <ligand>
        <name>Mn(2+)</name>
        <dbReference type="ChEBI" id="CHEBI:29035"/>
    </ligand>
</feature>
<keyword evidence="5 9" id="KW-0472">Membrane</keyword>
<keyword evidence="12" id="KW-1185">Reference proteome</keyword>
<proteinExistence type="predicted"/>
<dbReference type="SUPFAM" id="SSF53649">
    <property type="entry name" value="Alkaline phosphatase-like"/>
    <property type="match status" value="1"/>
</dbReference>
<dbReference type="PANTHER" id="PTHR47371">
    <property type="entry name" value="LIPOTEICHOIC ACID SYNTHASE"/>
    <property type="match status" value="1"/>
</dbReference>
<comment type="caution">
    <text evidence="11">The sequence shown here is derived from an EMBL/GenBank/DDBJ whole genome shotgun (WGS) entry which is preliminary data.</text>
</comment>
<feature type="domain" description="Sulfatase N-terminal" evidence="10">
    <location>
        <begin position="268"/>
        <end position="542"/>
    </location>
</feature>
<evidence type="ECO:0000256" key="1">
    <source>
        <dbReference type="ARBA" id="ARBA00004651"/>
    </source>
</evidence>
<dbReference type="Pfam" id="PF00884">
    <property type="entry name" value="Sulfatase"/>
    <property type="match status" value="1"/>
</dbReference>
<evidence type="ECO:0000256" key="3">
    <source>
        <dbReference type="ARBA" id="ARBA00022692"/>
    </source>
</evidence>
<keyword evidence="3 9" id="KW-0812">Transmembrane</keyword>
<dbReference type="Gene3D" id="3.40.720.10">
    <property type="entry name" value="Alkaline Phosphatase, subunit A"/>
    <property type="match status" value="1"/>
</dbReference>
<protein>
    <submittedName>
        <fullName evidence="11">Alkaline phosphatase family protein</fullName>
    </submittedName>
</protein>
<reference evidence="11 12" key="1">
    <citation type="submission" date="2019-01" db="EMBL/GenBank/DDBJ databases">
        <authorList>
            <person name="Chen W.-M."/>
        </authorList>
    </citation>
    <scope>NUCLEOTIDE SEQUENCE [LARGE SCALE GENOMIC DNA]</scope>
    <source>
        <strain evidence="11 12">YBJ-36</strain>
    </source>
</reference>
<evidence type="ECO:0000313" key="12">
    <source>
        <dbReference type="Proteomes" id="UP000282759"/>
    </source>
</evidence>
<keyword evidence="7" id="KW-0479">Metal-binding</keyword>
<evidence type="ECO:0000313" key="11">
    <source>
        <dbReference type="EMBL" id="RVU01051.1"/>
    </source>
</evidence>
<feature type="binding site" evidence="8">
    <location>
        <position position="276"/>
    </location>
    <ligand>
        <name>Mn(2+)</name>
        <dbReference type="ChEBI" id="CHEBI:29035"/>
    </ligand>
</feature>
<feature type="binding site" evidence="7">
    <location>
        <position position="431"/>
    </location>
    <ligand>
        <name>substrate</name>
    </ligand>
</feature>
<accession>A0A437MTU1</accession>
<dbReference type="InterPro" id="IPR012160">
    <property type="entry name" value="LtaS-like"/>
</dbReference>
<keyword evidence="2" id="KW-1003">Cell membrane</keyword>
<dbReference type="PANTHER" id="PTHR47371:SF3">
    <property type="entry name" value="PHOSPHOGLYCEROL TRANSFERASE I"/>
    <property type="match status" value="1"/>
</dbReference>
<keyword evidence="7" id="KW-0464">Manganese</keyword>
<keyword evidence="4 9" id="KW-1133">Transmembrane helix</keyword>
<dbReference type="InterPro" id="IPR017850">
    <property type="entry name" value="Alkaline_phosphatase_core_sf"/>
</dbReference>
<feature type="binding site" evidence="8">
    <location>
        <position position="485"/>
    </location>
    <ligand>
        <name>Mn(2+)</name>
        <dbReference type="ChEBI" id="CHEBI:29035"/>
    </ligand>
</feature>
<feature type="transmembrane region" description="Helical" evidence="9">
    <location>
        <begin position="12"/>
        <end position="31"/>
    </location>
</feature>
<feature type="active site" evidence="6">
    <location>
        <position position="316"/>
    </location>
</feature>
<evidence type="ECO:0000256" key="5">
    <source>
        <dbReference type="ARBA" id="ARBA00023136"/>
    </source>
</evidence>
<dbReference type="AlphaFoldDB" id="A0A437MTU1"/>
<evidence type="ECO:0000256" key="6">
    <source>
        <dbReference type="PIRSR" id="PIRSR005091-1"/>
    </source>
</evidence>
<comment type="subcellular location">
    <subcellularLocation>
        <location evidence="1">Cell membrane</location>
        <topology evidence="1">Multi-pass membrane protein</topology>
    </subcellularLocation>
</comment>
<dbReference type="Proteomes" id="UP000282759">
    <property type="component" value="Unassembled WGS sequence"/>
</dbReference>
<evidence type="ECO:0000259" key="10">
    <source>
        <dbReference type="Pfam" id="PF00884"/>
    </source>
</evidence>
<dbReference type="CDD" id="cd16015">
    <property type="entry name" value="LTA_synthase"/>
    <property type="match status" value="1"/>
</dbReference>
<dbReference type="GO" id="GO:0005886">
    <property type="term" value="C:plasma membrane"/>
    <property type="evidence" value="ECO:0007669"/>
    <property type="project" value="UniProtKB-SubCell"/>
</dbReference>
<gene>
    <name evidence="11" type="ORF">EOD41_10565</name>
</gene>
<evidence type="ECO:0000256" key="7">
    <source>
        <dbReference type="PIRSR" id="PIRSR005091-2"/>
    </source>
</evidence>
<feature type="transmembrane region" description="Helical" evidence="9">
    <location>
        <begin position="170"/>
        <end position="192"/>
    </location>
</feature>
<feature type="transmembrane region" description="Helical" evidence="9">
    <location>
        <begin position="137"/>
        <end position="158"/>
    </location>
</feature>
<dbReference type="GO" id="GO:0046872">
    <property type="term" value="F:metal ion binding"/>
    <property type="evidence" value="ECO:0007669"/>
    <property type="project" value="UniProtKB-KW"/>
</dbReference>
<evidence type="ECO:0000256" key="8">
    <source>
        <dbReference type="PIRSR" id="PIRSR005091-3"/>
    </source>
</evidence>
<sequence length="622" mass="71065">MLRSLFSLIRFIVFWLVFAVITRATFELYFADKLTKVSFSEILQTFLYGIRIDASAAGYIAILPLLVFIINWFIPKTTVKSVWLRTYVYFCVFIISLISILNLNIFREWGTKISFRVFDTLYHSPSEAVASTGSSPIGLSLLIWAILFVLGIILSNFIIDYNFRKPTAPVYVKIIGIVLLAGLDVMLIRGGLQVAPMNQSMAYFSDKQILNQSALNTEWNLLHNTVENFKTPYNPYTFMTDEQALAVRDSLYKVEKDTTIQILTTKRPNIVMIQLESFTADLIESLGGEKGDAPNFEVLAKQGVLFDSVYAAGDRTDKGIVAILSAFPSQAIRTVIVDNDKQAHLPALSNIFHDRGYTTSYFYGGESEFMNFKAYLLSHETDDLIEKRSFKAKDMNSKWGAHDDVVMKRNLEFLKNTQQPFFSYLQTLSNHEPFELPVPSRFPGEDLSNKFRSTAYYTDASLKEYLDNAKKQPWYKNTLFIIVADHGHRLPLNHADPFEPEKYHIPLLFFGDVIKAEYKGTRVKKLGGQTDIAATLLAQLDIKNDKFHWSKNLLNPYSKPFAFFDWDNGFGFMLPGQVVSYDSSGNRVIYIADKNARKELTDNALFYGKAFMQRAFTEYMKL</sequence>